<dbReference type="AlphaFoldDB" id="A0AA40UXE9"/>
<gene>
    <name evidence="1" type="ORF">WK57_19110</name>
</gene>
<proteinExistence type="predicted"/>
<dbReference type="SUPFAM" id="SSF53335">
    <property type="entry name" value="S-adenosyl-L-methionine-dependent methyltransferases"/>
    <property type="match status" value="1"/>
</dbReference>
<sequence>MVVEANPDIGVGCKEISVLDIGGNDGKLTTYVSAGLADFAQKQVMPFVLEVRSNTTWDQNSKSAYPAVHEKCASVQKIIYDGSDMGTAKIVGTDSASPLDGKQFDCVMYQHSLHHFPSEGVQQNSLKQAGALLKEGGVLTITEHSSRLSGDDIDLMHVSIELFKALHEAPNATTDQLQQTYDQYMQEQTPANYLSQNRLVNMAIEAGFTPTSVTGASSGPDHVYSITFIKGDRKSAGDSSFAALTDPGVLKDHQLPKYQTENVASGMKRAHSLDSL</sequence>
<dbReference type="InterPro" id="IPR029063">
    <property type="entry name" value="SAM-dependent_MTases_sf"/>
</dbReference>
<accession>A0AA40UXE9</accession>
<protein>
    <recommendedName>
        <fullName evidence="3">Methyltransferase type 11 domain-containing protein</fullName>
    </recommendedName>
</protein>
<comment type="caution">
    <text evidence="1">The sequence shown here is derived from an EMBL/GenBank/DDBJ whole genome shotgun (WGS) entry which is preliminary data.</text>
</comment>
<evidence type="ECO:0000313" key="2">
    <source>
        <dbReference type="Proteomes" id="UP000070119"/>
    </source>
</evidence>
<dbReference type="Gene3D" id="3.40.50.150">
    <property type="entry name" value="Vaccinia Virus protein VP39"/>
    <property type="match status" value="1"/>
</dbReference>
<organism evidence="1 2">
    <name type="scientific">Burkholderia ubonensis</name>
    <dbReference type="NCBI Taxonomy" id="101571"/>
    <lineage>
        <taxon>Bacteria</taxon>
        <taxon>Pseudomonadati</taxon>
        <taxon>Pseudomonadota</taxon>
        <taxon>Betaproteobacteria</taxon>
        <taxon>Burkholderiales</taxon>
        <taxon>Burkholderiaceae</taxon>
        <taxon>Burkholderia</taxon>
        <taxon>Burkholderia cepacia complex</taxon>
    </lineage>
</organism>
<name>A0AA40UXE9_9BURK</name>
<reference evidence="1 2" key="1">
    <citation type="submission" date="2015-11" db="EMBL/GenBank/DDBJ databases">
        <authorList>
            <person name="Sahl J."/>
            <person name="Wagner D."/>
            <person name="Keim P."/>
        </authorList>
    </citation>
    <scope>NUCLEOTIDE SEQUENCE [LARGE SCALE GENOMIC DNA]</scope>
    <source>
        <strain evidence="1 2">MSMB1157</strain>
    </source>
</reference>
<dbReference type="Pfam" id="PF13489">
    <property type="entry name" value="Methyltransf_23"/>
    <property type="match status" value="1"/>
</dbReference>
<evidence type="ECO:0000313" key="1">
    <source>
        <dbReference type="EMBL" id="KWZ58549.1"/>
    </source>
</evidence>
<dbReference type="EMBL" id="LNJU01000003">
    <property type="protein sequence ID" value="KWZ58549.1"/>
    <property type="molecule type" value="Genomic_DNA"/>
</dbReference>
<evidence type="ECO:0008006" key="3">
    <source>
        <dbReference type="Google" id="ProtNLM"/>
    </source>
</evidence>
<dbReference type="Proteomes" id="UP000070119">
    <property type="component" value="Unassembled WGS sequence"/>
</dbReference>